<dbReference type="AlphaFoldDB" id="A0A8X8KCS4"/>
<dbReference type="EMBL" id="JABBHS010000514">
    <property type="protein sequence ID" value="MBU2724792.1"/>
    <property type="molecule type" value="Genomic_DNA"/>
</dbReference>
<reference evidence="1" key="1">
    <citation type="journal article" date="2021" name="ISME J.">
        <title>Genomic evolution of the class Acidithiobacillia: deep-branching Proteobacteria living in extreme acidic conditions.</title>
        <authorList>
            <person name="Moya-Beltran A."/>
            <person name="Beard S."/>
            <person name="Rojas-Villalobos C."/>
            <person name="Issotta F."/>
            <person name="Gallardo Y."/>
            <person name="Ulloa R."/>
            <person name="Giaveno A."/>
            <person name="Degli Esposti M."/>
            <person name="Johnson D.B."/>
            <person name="Quatrini R."/>
        </authorList>
    </citation>
    <scope>NUCLEOTIDE SEQUENCE</scope>
    <source>
        <strain evidence="1">DSM 583</strain>
    </source>
</reference>
<gene>
    <name evidence="1" type="ORF">HF568_16695</name>
</gene>
<proteinExistence type="predicted"/>
<accession>A0A8X8KCS4</accession>
<comment type="caution">
    <text evidence="1">The sequence shown here is derived from an EMBL/GenBank/DDBJ whole genome shotgun (WGS) entry which is preliminary data.</text>
</comment>
<dbReference type="Proteomes" id="UP000887300">
    <property type="component" value="Unassembled WGS sequence"/>
</dbReference>
<evidence type="ECO:0000313" key="2">
    <source>
        <dbReference type="Proteomes" id="UP000887300"/>
    </source>
</evidence>
<evidence type="ECO:0000313" key="1">
    <source>
        <dbReference type="EMBL" id="MBU2724792.1"/>
    </source>
</evidence>
<dbReference type="RefSeq" id="WP_215885939.1">
    <property type="nucleotide sequence ID" value="NZ_CP134225.1"/>
</dbReference>
<organism evidence="1 2">
    <name type="scientific">Acidithiobacillus ferridurans</name>
    <dbReference type="NCBI Taxonomy" id="1232575"/>
    <lineage>
        <taxon>Bacteria</taxon>
        <taxon>Pseudomonadati</taxon>
        <taxon>Pseudomonadota</taxon>
        <taxon>Acidithiobacillia</taxon>
        <taxon>Acidithiobacillales</taxon>
        <taxon>Acidithiobacillaceae</taxon>
        <taxon>Acidithiobacillus</taxon>
    </lineage>
</organism>
<protein>
    <submittedName>
        <fullName evidence="1">Uncharacterized protein</fullName>
    </submittedName>
</protein>
<sequence>MKQEEYSSAIDRALDVLIQDILGSQVEPLAMIRMMVKETSRAPKDAVMMAMYGLFLAGFEVTDGNIRWLLRDAELGFDSENTLFTKTIRKDVFPLMDDFKAKIESIKHSYQ</sequence>
<name>A0A8X8KCS4_ACIFI</name>